<protein>
    <recommendedName>
        <fullName evidence="1">UDENN domain-containing protein</fullName>
    </recommendedName>
</protein>
<dbReference type="STRING" id="1202772.A0A1V9YC56"/>
<dbReference type="Gene3D" id="3.40.50.11500">
    <property type="match status" value="1"/>
</dbReference>
<dbReference type="InterPro" id="IPR008942">
    <property type="entry name" value="ENTH_VHS"/>
</dbReference>
<feature type="domain" description="UDENN" evidence="1">
    <location>
        <begin position="4"/>
        <end position="410"/>
    </location>
</feature>
<sequence length="639" mass="71661">MVFDDVLLVDVDREVDAPVVRWRYLTDAGCASSNNNFSLPYGLAPICCPAHARGIRRGAEFTFTISDGRSRQLYGLVKQVGLPTKPEETTVVCILGPRPLYVWFTWILRLVHARLLHDPTKATTVALLNAIRATDGPGALTFTDSFVGDFKTYTFPQHPLGAFGSRSLEPHVLNYRSLTTKLQTPAALLLLVSLLLLEQRVLLVHDEPEVLSGLSQLLLRLLAPFSWKHLLIPVLPPELLHYANAPIPYLLGVPPDEYAELAPKLSNVVAFQLNTGTVQFRRLTADLPTLCDELPLAPATSEVPFSRLASPTTRDTTSALGSFRNDFQHSFTKDPETLEACMNALLFHVFADATQFLRQTPNGYGVDVGAFVAARQATDPPLLLRFVTAVATTPMMANYCADRLQSRGESFHGPFVACTKTKDLSYPSLHRSLQRRGTRAQEYPQVTQLVAGMWNQSERFHVSLADVRPLLDATYHMDHCGIVIDMLWERLGDSNDSTVATALQILVYLMLDGCEIVTEYLRFKESQRNHCRILKRHAFRGIVHGATQLLDFMNSPERLFTIRRSNSTQQWLAKVTFPRQELRPRYALPAFVELHHTIGRFHQPVHSVDLLNLDFDAKKPAAANNDPFDTAMAHPSHWR</sequence>
<dbReference type="InterPro" id="IPR001194">
    <property type="entry name" value="cDENN_dom"/>
</dbReference>
<keyword evidence="3" id="KW-1185">Reference proteome</keyword>
<dbReference type="InterPro" id="IPR043153">
    <property type="entry name" value="DENN_C"/>
</dbReference>
<evidence type="ECO:0000259" key="1">
    <source>
        <dbReference type="PROSITE" id="PS50211"/>
    </source>
</evidence>
<dbReference type="Pfam" id="PF01417">
    <property type="entry name" value="ENTH"/>
    <property type="match status" value="1"/>
</dbReference>
<dbReference type="PROSITE" id="PS50211">
    <property type="entry name" value="DENN"/>
    <property type="match status" value="1"/>
</dbReference>
<reference evidence="2 3" key="1">
    <citation type="journal article" date="2014" name="Genome Biol. Evol.">
        <title>The secreted proteins of Achlya hypogyna and Thraustotheca clavata identify the ancestral oomycete secretome and reveal gene acquisitions by horizontal gene transfer.</title>
        <authorList>
            <person name="Misner I."/>
            <person name="Blouin N."/>
            <person name="Leonard G."/>
            <person name="Richards T.A."/>
            <person name="Lane C.E."/>
        </authorList>
    </citation>
    <scope>NUCLEOTIDE SEQUENCE [LARGE SCALE GENOMIC DNA]</scope>
    <source>
        <strain evidence="2 3">ATCC 48635</strain>
    </source>
</reference>
<dbReference type="Proteomes" id="UP000243579">
    <property type="component" value="Unassembled WGS sequence"/>
</dbReference>
<dbReference type="Pfam" id="PF02141">
    <property type="entry name" value="DENN"/>
    <property type="match status" value="1"/>
</dbReference>
<dbReference type="Gene3D" id="1.25.40.90">
    <property type="match status" value="1"/>
</dbReference>
<evidence type="ECO:0000313" key="3">
    <source>
        <dbReference type="Proteomes" id="UP000243579"/>
    </source>
</evidence>
<name>A0A1V9YC56_ACHHY</name>
<dbReference type="Gene3D" id="3.30.450.200">
    <property type="match status" value="1"/>
</dbReference>
<dbReference type="InterPro" id="IPR013809">
    <property type="entry name" value="ENTH"/>
</dbReference>
<organism evidence="2 3">
    <name type="scientific">Achlya hypogyna</name>
    <name type="common">Oomycete</name>
    <name type="synonym">Protoachlya hypogyna</name>
    <dbReference type="NCBI Taxonomy" id="1202772"/>
    <lineage>
        <taxon>Eukaryota</taxon>
        <taxon>Sar</taxon>
        <taxon>Stramenopiles</taxon>
        <taxon>Oomycota</taxon>
        <taxon>Saprolegniomycetes</taxon>
        <taxon>Saprolegniales</taxon>
        <taxon>Achlyaceae</taxon>
        <taxon>Achlya</taxon>
    </lineage>
</organism>
<dbReference type="PANTHER" id="PTHR15288:SF0">
    <property type="entry name" value="UDENN DOMAIN-CONTAINING PROTEIN"/>
    <property type="match status" value="1"/>
</dbReference>
<proteinExistence type="predicted"/>
<dbReference type="PANTHER" id="PTHR15288">
    <property type="entry name" value="DENN DOMAIN-CONTAINING PROTEIN 2"/>
    <property type="match status" value="1"/>
</dbReference>
<comment type="caution">
    <text evidence="2">The sequence shown here is derived from an EMBL/GenBank/DDBJ whole genome shotgun (WGS) entry which is preliminary data.</text>
</comment>
<dbReference type="InterPro" id="IPR037516">
    <property type="entry name" value="Tripartite_DENN"/>
</dbReference>
<dbReference type="SUPFAM" id="SSF48464">
    <property type="entry name" value="ENTH/VHS domain"/>
    <property type="match status" value="1"/>
</dbReference>
<gene>
    <name evidence="2" type="ORF">ACHHYP_14907</name>
</gene>
<dbReference type="AlphaFoldDB" id="A0A1V9YC56"/>
<dbReference type="OrthoDB" id="10266080at2759"/>
<accession>A0A1V9YC56</accession>
<dbReference type="SMART" id="SM00799">
    <property type="entry name" value="DENN"/>
    <property type="match status" value="1"/>
</dbReference>
<dbReference type="EMBL" id="JNBR01002249">
    <property type="protein sequence ID" value="OQR83276.1"/>
    <property type="molecule type" value="Genomic_DNA"/>
</dbReference>
<evidence type="ECO:0000313" key="2">
    <source>
        <dbReference type="EMBL" id="OQR83276.1"/>
    </source>
</evidence>
<dbReference type="InterPro" id="IPR051942">
    <property type="entry name" value="DENN_domain_containing_2"/>
</dbReference>